<evidence type="ECO:0000259" key="5">
    <source>
        <dbReference type="Pfam" id="PF00535"/>
    </source>
</evidence>
<dbReference type="AlphaFoldDB" id="A0AAV2W0L5"/>
<name>A0AAV2W0L5_9BIFI</name>
<sequence length="373" mass="42617">MPLNMAHRTYADMRAEYAHSIHAMQPRLMAELPPPWFTIGCMTHRERRETTAPFTLLMAVYGGNSLREVERSVQSSTIEQTLPPNQVVIVRDGPVQEPVQRYLDTLQSTMAVWFTAERPELAVPEVTIVPLDENRGLAHALNIGLQHCDFDVVARADCDDVSLPNRFATIIPQFARRSSASHTTAKSKLPIDVMGSAIREFTDDERKPGQIRMLPAEGADLEKYARMQSPVHHPSVVFRKSAVLAAGGYPEDAGRFEDYLLWERMMLNHAQFLNMPEPLVLYRTNQEAYERRGGWDMFREELRLQWRFLRDGFTSPAQFLRNTFIRAAYRMMPTSLRKRAYHSIVSRRNTEISAAPAPAEVQAKPRGRHAQSE</sequence>
<comment type="caution">
    <text evidence="6">The sequence shown here is derived from an EMBL/GenBank/DDBJ whole genome shotgun (WGS) entry which is preliminary data.</text>
</comment>
<dbReference type="EMBL" id="CBUQ010000003">
    <property type="protein sequence ID" value="CDI66873.1"/>
    <property type="molecule type" value="Genomic_DNA"/>
</dbReference>
<keyword evidence="2" id="KW-0328">Glycosyltransferase</keyword>
<dbReference type="Gene3D" id="3.90.550.10">
    <property type="entry name" value="Spore Coat Polysaccharide Biosynthesis Protein SpsA, Chain A"/>
    <property type="match status" value="1"/>
</dbReference>
<reference evidence="6 7" key="1">
    <citation type="submission" date="2013-10" db="EMBL/GenBank/DDBJ databases">
        <authorList>
            <person name="Manrique M."/>
        </authorList>
    </citation>
    <scope>NUCLEOTIDE SEQUENCE [LARGE SCALE GENOMIC DNA]</scope>
    <source>
        <strain evidence="6 7">IM386</strain>
    </source>
</reference>
<dbReference type="SUPFAM" id="SSF53448">
    <property type="entry name" value="Nucleotide-diphospho-sugar transferases"/>
    <property type="match status" value="1"/>
</dbReference>
<dbReference type="InterPro" id="IPR050834">
    <property type="entry name" value="Glycosyltransf_2"/>
</dbReference>
<accession>A0AAV2W0L5</accession>
<dbReference type="InterPro" id="IPR001173">
    <property type="entry name" value="Glyco_trans_2-like"/>
</dbReference>
<evidence type="ECO:0000313" key="6">
    <source>
        <dbReference type="EMBL" id="CDI66873.1"/>
    </source>
</evidence>
<feature type="domain" description="Glycosyltransferase 2-like" evidence="5">
    <location>
        <begin position="76"/>
        <end position="176"/>
    </location>
</feature>
<dbReference type="PANTHER" id="PTHR43685:SF5">
    <property type="entry name" value="GLYCOSYLTRANSFERASE EPSE-RELATED"/>
    <property type="match status" value="1"/>
</dbReference>
<reference evidence="6 7" key="2">
    <citation type="submission" date="2015-01" db="EMBL/GenBank/DDBJ databases">
        <title>Genome sequence of a Bifidobacterium animalis strain.</title>
        <authorList>
            <person name="Bogovic-Matijasic B."/>
            <person name="Hacin B."/>
            <person name="Citar M."/>
            <person name="Svigelj K."/>
            <person name="Stempelj M."/>
            <person name="Rogelj I."/>
        </authorList>
    </citation>
    <scope>NUCLEOTIDE SEQUENCE [LARGE SCALE GENOMIC DNA]</scope>
    <source>
        <strain evidence="6 7">IM386</strain>
    </source>
</reference>
<organism evidence="6 7">
    <name type="scientific">Bifidobacterium animalis subsp. animalis IM386</name>
    <dbReference type="NCBI Taxonomy" id="1402194"/>
    <lineage>
        <taxon>Bacteria</taxon>
        <taxon>Bacillati</taxon>
        <taxon>Actinomycetota</taxon>
        <taxon>Actinomycetes</taxon>
        <taxon>Bifidobacteriales</taxon>
        <taxon>Bifidobacteriaceae</taxon>
        <taxon>Bifidobacterium</taxon>
    </lineage>
</organism>
<dbReference type="GO" id="GO:0016757">
    <property type="term" value="F:glycosyltransferase activity"/>
    <property type="evidence" value="ECO:0007669"/>
    <property type="project" value="UniProtKB-KW"/>
</dbReference>
<protein>
    <submittedName>
        <fullName evidence="6">Glycosyl transferase family 2 protein</fullName>
    </submittedName>
</protein>
<dbReference type="Pfam" id="PF00535">
    <property type="entry name" value="Glycos_transf_2"/>
    <property type="match status" value="1"/>
</dbReference>
<gene>
    <name evidence="6" type="ORF">BANIM336_00172</name>
</gene>
<keyword evidence="3 6" id="KW-0808">Transferase</keyword>
<comment type="similarity">
    <text evidence="1">Belongs to the glycosyltransferase 2 family.</text>
</comment>
<dbReference type="PANTHER" id="PTHR43685">
    <property type="entry name" value="GLYCOSYLTRANSFERASE"/>
    <property type="match status" value="1"/>
</dbReference>
<evidence type="ECO:0000313" key="7">
    <source>
        <dbReference type="Proteomes" id="UP000035645"/>
    </source>
</evidence>
<evidence type="ECO:0000256" key="2">
    <source>
        <dbReference type="ARBA" id="ARBA00022676"/>
    </source>
</evidence>
<dbReference type="InterPro" id="IPR029044">
    <property type="entry name" value="Nucleotide-diphossugar_trans"/>
</dbReference>
<evidence type="ECO:0000256" key="3">
    <source>
        <dbReference type="ARBA" id="ARBA00022679"/>
    </source>
</evidence>
<dbReference type="Proteomes" id="UP000035645">
    <property type="component" value="Unassembled WGS sequence"/>
</dbReference>
<proteinExistence type="inferred from homology"/>
<evidence type="ECO:0000256" key="4">
    <source>
        <dbReference type="SAM" id="MobiDB-lite"/>
    </source>
</evidence>
<evidence type="ECO:0000256" key="1">
    <source>
        <dbReference type="ARBA" id="ARBA00006739"/>
    </source>
</evidence>
<feature type="region of interest" description="Disordered" evidence="4">
    <location>
        <begin position="353"/>
        <end position="373"/>
    </location>
</feature>